<sequence>MIVWVLVGFALGFAALKAIRTLQAHRERLTAARQENQGSVTSGPAGPSRTSASL</sequence>
<evidence type="ECO:0000313" key="3">
    <source>
        <dbReference type="Proteomes" id="UP001138997"/>
    </source>
</evidence>
<accession>A0A9X1SSH0</accession>
<dbReference type="Proteomes" id="UP001138997">
    <property type="component" value="Unassembled WGS sequence"/>
</dbReference>
<evidence type="ECO:0000313" key="2">
    <source>
        <dbReference type="EMBL" id="MCD5310271.1"/>
    </source>
</evidence>
<feature type="region of interest" description="Disordered" evidence="1">
    <location>
        <begin position="30"/>
        <end position="54"/>
    </location>
</feature>
<organism evidence="2 3">
    <name type="scientific">Kineosporia babensis</name>
    <dbReference type="NCBI Taxonomy" id="499548"/>
    <lineage>
        <taxon>Bacteria</taxon>
        <taxon>Bacillati</taxon>
        <taxon>Actinomycetota</taxon>
        <taxon>Actinomycetes</taxon>
        <taxon>Kineosporiales</taxon>
        <taxon>Kineosporiaceae</taxon>
        <taxon>Kineosporia</taxon>
    </lineage>
</organism>
<dbReference type="EMBL" id="JAJOMB010000002">
    <property type="protein sequence ID" value="MCD5310271.1"/>
    <property type="molecule type" value="Genomic_DNA"/>
</dbReference>
<proteinExistence type="predicted"/>
<feature type="compositionally biased region" description="Polar residues" evidence="1">
    <location>
        <begin position="33"/>
        <end position="54"/>
    </location>
</feature>
<dbReference type="AlphaFoldDB" id="A0A9X1SSH0"/>
<keyword evidence="3" id="KW-1185">Reference proteome</keyword>
<name>A0A9X1SSH0_9ACTN</name>
<gene>
    <name evidence="2" type="ORF">LR394_05135</name>
</gene>
<protein>
    <submittedName>
        <fullName evidence="2">Uncharacterized protein</fullName>
    </submittedName>
</protein>
<evidence type="ECO:0000256" key="1">
    <source>
        <dbReference type="SAM" id="MobiDB-lite"/>
    </source>
</evidence>
<comment type="caution">
    <text evidence="2">The sequence shown here is derived from an EMBL/GenBank/DDBJ whole genome shotgun (WGS) entry which is preliminary data.</text>
</comment>
<dbReference type="RefSeq" id="WP_231439197.1">
    <property type="nucleotide sequence ID" value="NZ_JAJOMB010000002.1"/>
</dbReference>
<reference evidence="2" key="1">
    <citation type="submission" date="2021-11" db="EMBL/GenBank/DDBJ databases">
        <title>Streptomyces corallinus and Kineosporia corallina sp. nov., two new coral-derived marine actinobacteria.</title>
        <authorList>
            <person name="Buangrab K."/>
            <person name="Sutthacheep M."/>
            <person name="Yeemin T."/>
            <person name="Harunari E."/>
            <person name="Igarashi Y."/>
            <person name="Sripreechasak P."/>
            <person name="Kanchanasin P."/>
            <person name="Tanasupawat S."/>
            <person name="Phongsopitanun W."/>
        </authorList>
    </citation>
    <scope>NUCLEOTIDE SEQUENCE</scope>
    <source>
        <strain evidence="2">JCM 31032</strain>
    </source>
</reference>